<evidence type="ECO:0000256" key="2">
    <source>
        <dbReference type="HAMAP-Rule" id="MF_00338"/>
    </source>
</evidence>
<comment type="similarity">
    <text evidence="1 2">Belongs to the UPF0145 family.</text>
</comment>
<dbReference type="Pfam" id="PF01906">
    <property type="entry name" value="YbjQ_1"/>
    <property type="match status" value="1"/>
</dbReference>
<dbReference type="InterPro" id="IPR002765">
    <property type="entry name" value="UPF0145_YbjQ-like"/>
</dbReference>
<keyword evidence="4" id="KW-1185">Reference proteome</keyword>
<dbReference type="EMBL" id="AP012035">
    <property type="protein sequence ID" value="BAJ81144.1"/>
    <property type="molecule type" value="Genomic_DNA"/>
</dbReference>
<name>F0IZD4_ACIMA</name>
<organism evidence="3 4">
    <name type="scientific">Acidiphilium multivorum (strain DSM 11245 / JCM 8867 / NBRC 100883 / AIU 301)</name>
    <dbReference type="NCBI Taxonomy" id="926570"/>
    <lineage>
        <taxon>Bacteria</taxon>
        <taxon>Pseudomonadati</taxon>
        <taxon>Pseudomonadota</taxon>
        <taxon>Alphaproteobacteria</taxon>
        <taxon>Acetobacterales</taxon>
        <taxon>Acidocellaceae</taxon>
        <taxon>Acidiphilium</taxon>
    </lineage>
</organism>
<dbReference type="AlphaFoldDB" id="F0IZD4"/>
<gene>
    <name evidence="3" type="ordered locus">ACMV_17970</name>
</gene>
<proteinExistence type="inferred from homology"/>
<evidence type="ECO:0000256" key="1">
    <source>
        <dbReference type="ARBA" id="ARBA00010751"/>
    </source>
</evidence>
<dbReference type="HAMAP" id="MF_00338">
    <property type="entry name" value="UPF0145"/>
    <property type="match status" value="1"/>
</dbReference>
<dbReference type="Gene3D" id="3.30.110.70">
    <property type="entry name" value="Hypothetical protein apc22750. Chain B"/>
    <property type="match status" value="1"/>
</dbReference>
<reference evidence="3 4" key="1">
    <citation type="submission" date="2010-12" db="EMBL/GenBank/DDBJ databases">
        <title>Whole genome sequence of Acidiphilium multivorum AIU301.</title>
        <authorList>
            <person name="Narita-Yamada S."/>
            <person name="Nakamura S."/>
            <person name="Ito N."/>
            <person name="Takarada H."/>
            <person name="Katano Y."/>
            <person name="Nakazawa H."/>
            <person name="Hosoyama A."/>
            <person name="Yamada R."/>
            <person name="Fujita N."/>
        </authorList>
    </citation>
    <scope>NUCLEOTIDE SEQUENCE [LARGE SCALE GENOMIC DNA]</scope>
    <source>
        <strain evidence="4">DSM 11245 / JCM 8867 / AIU301</strain>
    </source>
</reference>
<dbReference type="PANTHER" id="PTHR34068">
    <property type="entry name" value="UPF0145 PROTEIN YBJQ"/>
    <property type="match status" value="1"/>
</dbReference>
<dbReference type="HOGENOM" id="CLU_117144_1_1_5"/>
<dbReference type="KEGG" id="amv:ACMV_17970"/>
<dbReference type="PANTHER" id="PTHR34068:SF2">
    <property type="entry name" value="UPF0145 PROTEIN SCO3412"/>
    <property type="match status" value="1"/>
</dbReference>
<protein>
    <recommendedName>
        <fullName evidence="2">UPF0145 protein ACMV_17970</fullName>
    </recommendedName>
</protein>
<evidence type="ECO:0000313" key="3">
    <source>
        <dbReference type="EMBL" id="BAJ81144.1"/>
    </source>
</evidence>
<dbReference type="SUPFAM" id="SSF117782">
    <property type="entry name" value="YbjQ-like"/>
    <property type="match status" value="1"/>
</dbReference>
<evidence type="ECO:0000313" key="4">
    <source>
        <dbReference type="Proteomes" id="UP000007100"/>
    </source>
</evidence>
<dbReference type="InterPro" id="IPR035439">
    <property type="entry name" value="UPF0145_dom_sf"/>
</dbReference>
<dbReference type="Proteomes" id="UP000007100">
    <property type="component" value="Chromosome"/>
</dbReference>
<accession>F0IZD4</accession>
<sequence>MNARLDRQERTQAMNEILVVTVNEVANARIARVVGPVYGTSIRSRTIVGNMLGGIRAIFGGSQEGYIAMVNQTRDEAIAALKAHAASLGANAVIGMRFDSGEFDAGQGQAMNEVTAYGTAVILEAVM</sequence>